<reference evidence="4 5" key="1">
    <citation type="submission" date="2021-03" db="EMBL/GenBank/DDBJ databases">
        <title>Sequencing the genomes of 1000 actinobacteria strains.</title>
        <authorList>
            <person name="Klenk H.-P."/>
        </authorList>
    </citation>
    <scope>NUCLEOTIDE SEQUENCE [LARGE SCALE GENOMIC DNA]</scope>
    <source>
        <strain evidence="4 5">DSM 46670</strain>
    </source>
</reference>
<evidence type="ECO:0000259" key="3">
    <source>
        <dbReference type="Pfam" id="PF24030"/>
    </source>
</evidence>
<name>A0ABS4T824_9PSEU</name>
<evidence type="ECO:0000259" key="2">
    <source>
        <dbReference type="Pfam" id="PF24029"/>
    </source>
</evidence>
<comment type="caution">
    <text evidence="4">The sequence shown here is derived from an EMBL/GenBank/DDBJ whole genome shotgun (WGS) entry which is preliminary data.</text>
</comment>
<sequence>MTYTDTTIHSDEPVVPNVVPSPDEASHARLAWEVAVDQLVQPGQERIRREDGTEEIAEVLCLLDQVDEAVMPGMENTGGYGGGSKPPASLNALALLAEIATEVRACCRSHDHEAFETIPDQVRAWVAHAADWQHSYPEYVVWAADRAARWVTQARLLLNPPPRFVLRGKACPVCDVDTVLVWSDEESDFVRRPALAIDPDRIEAVCANCGQIWGLEIWAQLAATLDRQLTQDTLAVTGDTSRDGDSRLTPRSPDTHTGRA</sequence>
<evidence type="ECO:0000313" key="5">
    <source>
        <dbReference type="Proteomes" id="UP001519332"/>
    </source>
</evidence>
<accession>A0ABS4T824</accession>
<dbReference type="Proteomes" id="UP001519332">
    <property type="component" value="Unassembled WGS sequence"/>
</dbReference>
<evidence type="ECO:0000256" key="1">
    <source>
        <dbReference type="SAM" id="MobiDB-lite"/>
    </source>
</evidence>
<feature type="compositionally biased region" description="Basic and acidic residues" evidence="1">
    <location>
        <begin position="240"/>
        <end position="260"/>
    </location>
</feature>
<dbReference type="Pfam" id="PF24029">
    <property type="entry name" value="DUF7340"/>
    <property type="match status" value="1"/>
</dbReference>
<protein>
    <submittedName>
        <fullName evidence="4">Uncharacterized protein</fullName>
    </submittedName>
</protein>
<feature type="domain" description="DUF7340" evidence="2">
    <location>
        <begin position="165"/>
        <end position="226"/>
    </location>
</feature>
<keyword evidence="5" id="KW-1185">Reference proteome</keyword>
<organism evidence="4 5">
    <name type="scientific">Kibdelosporangium banguiense</name>
    <dbReference type="NCBI Taxonomy" id="1365924"/>
    <lineage>
        <taxon>Bacteria</taxon>
        <taxon>Bacillati</taxon>
        <taxon>Actinomycetota</taxon>
        <taxon>Actinomycetes</taxon>
        <taxon>Pseudonocardiales</taxon>
        <taxon>Pseudonocardiaceae</taxon>
        <taxon>Kibdelosporangium</taxon>
    </lineage>
</organism>
<dbReference type="EMBL" id="JAGINW010000001">
    <property type="protein sequence ID" value="MBP2320466.1"/>
    <property type="molecule type" value="Genomic_DNA"/>
</dbReference>
<feature type="domain" description="DUF7341" evidence="3">
    <location>
        <begin position="25"/>
        <end position="158"/>
    </location>
</feature>
<feature type="region of interest" description="Disordered" evidence="1">
    <location>
        <begin position="236"/>
        <end position="260"/>
    </location>
</feature>
<evidence type="ECO:0000313" key="4">
    <source>
        <dbReference type="EMBL" id="MBP2320466.1"/>
    </source>
</evidence>
<dbReference type="RefSeq" id="WP_209634650.1">
    <property type="nucleotide sequence ID" value="NZ_JAGINW010000001.1"/>
</dbReference>
<dbReference type="Pfam" id="PF24030">
    <property type="entry name" value="DUF7341"/>
    <property type="match status" value="1"/>
</dbReference>
<dbReference type="InterPro" id="IPR055765">
    <property type="entry name" value="DUF7341"/>
</dbReference>
<gene>
    <name evidence="4" type="ORF">JOF56_000851</name>
</gene>
<proteinExistence type="predicted"/>
<dbReference type="InterPro" id="IPR055764">
    <property type="entry name" value="DUF7340"/>
</dbReference>